<protein>
    <submittedName>
        <fullName evidence="3">FecR domain-containing protein</fullName>
    </submittedName>
</protein>
<sequence>MKTVARWLFIGLMPWTSALAEPSETIGHIQTLQGDAYVQRAGVDQPAAVGTELRQNDRIRTGKPAAVGIVLTDDTTISLGSNSELALNDYAFEPKQGRFALVLRMVKGTFSYITGQIGKLAPESARVQTPDATIAVRGTKLLVEIKE</sequence>
<dbReference type="Proteomes" id="UP000718593">
    <property type="component" value="Unassembled WGS sequence"/>
</dbReference>
<name>A0A930BV24_9RHOO</name>
<reference evidence="3" key="1">
    <citation type="submission" date="2020-04" db="EMBL/GenBank/DDBJ databases">
        <title>Deep metagenomics examines the oral microbiome during advanced dental caries in children, revealing novel taxa and co-occurrences with host molecules.</title>
        <authorList>
            <person name="Baker J.L."/>
            <person name="Morton J.T."/>
            <person name="Dinis M."/>
            <person name="Alvarez R."/>
            <person name="Tran N.C."/>
            <person name="Knight R."/>
            <person name="Edlund A."/>
        </authorList>
    </citation>
    <scope>NUCLEOTIDE SEQUENCE</scope>
    <source>
        <strain evidence="3">JCVI_32_bin.24</strain>
    </source>
</reference>
<accession>A0A930BV24</accession>
<feature type="domain" description="FecR protein" evidence="2">
    <location>
        <begin position="57"/>
        <end position="144"/>
    </location>
</feature>
<dbReference type="PANTHER" id="PTHR38731:SF1">
    <property type="entry name" value="FECR PROTEIN DOMAIN-CONTAINING PROTEIN"/>
    <property type="match status" value="1"/>
</dbReference>
<evidence type="ECO:0000313" key="3">
    <source>
        <dbReference type="EMBL" id="MBF1164518.1"/>
    </source>
</evidence>
<dbReference type="EMBL" id="JABZMI010000079">
    <property type="protein sequence ID" value="MBF1164518.1"/>
    <property type="molecule type" value="Genomic_DNA"/>
</dbReference>
<keyword evidence="1" id="KW-0732">Signal</keyword>
<dbReference type="InterPro" id="IPR006860">
    <property type="entry name" value="FecR"/>
</dbReference>
<dbReference type="AlphaFoldDB" id="A0A930BV24"/>
<feature type="chain" id="PRO_5037737186" evidence="1">
    <location>
        <begin position="21"/>
        <end position="147"/>
    </location>
</feature>
<dbReference type="PANTHER" id="PTHR38731">
    <property type="entry name" value="LIPL45-RELATED LIPOPROTEIN-RELATED"/>
    <property type="match status" value="1"/>
</dbReference>
<feature type="signal peptide" evidence="1">
    <location>
        <begin position="1"/>
        <end position="20"/>
    </location>
</feature>
<evidence type="ECO:0000259" key="2">
    <source>
        <dbReference type="Pfam" id="PF04773"/>
    </source>
</evidence>
<comment type="caution">
    <text evidence="3">The sequence shown here is derived from an EMBL/GenBank/DDBJ whole genome shotgun (WGS) entry which is preliminary data.</text>
</comment>
<evidence type="ECO:0000256" key="1">
    <source>
        <dbReference type="SAM" id="SignalP"/>
    </source>
</evidence>
<evidence type="ECO:0000313" key="4">
    <source>
        <dbReference type="Proteomes" id="UP000718593"/>
    </source>
</evidence>
<dbReference type="Pfam" id="PF04773">
    <property type="entry name" value="FecR"/>
    <property type="match status" value="1"/>
</dbReference>
<gene>
    <name evidence="3" type="ORF">HXL68_05715</name>
</gene>
<organism evidence="3 4">
    <name type="scientific">Dechloromonas agitata</name>
    <dbReference type="NCBI Taxonomy" id="73030"/>
    <lineage>
        <taxon>Bacteria</taxon>
        <taxon>Pseudomonadati</taxon>
        <taxon>Pseudomonadota</taxon>
        <taxon>Betaproteobacteria</taxon>
        <taxon>Rhodocyclales</taxon>
        <taxon>Azonexaceae</taxon>
        <taxon>Dechloromonas</taxon>
    </lineage>
</organism>
<proteinExistence type="predicted"/>